<comment type="caution">
    <text evidence="2">The sequence shown here is derived from an EMBL/GenBank/DDBJ whole genome shotgun (WGS) entry which is preliminary data.</text>
</comment>
<name>A0AAJ0DYH5_9PEZI</name>
<dbReference type="PANTHER" id="PTHR46411">
    <property type="entry name" value="FAMILY ATPASE, PUTATIVE-RELATED"/>
    <property type="match status" value="1"/>
</dbReference>
<evidence type="ECO:0000313" key="3">
    <source>
        <dbReference type="Proteomes" id="UP001240678"/>
    </source>
</evidence>
<dbReference type="InterPro" id="IPR054289">
    <property type="entry name" value="DUF7025"/>
</dbReference>
<dbReference type="AlphaFoldDB" id="A0AAJ0DYH5"/>
<reference evidence="2 3" key="1">
    <citation type="submission" date="2016-10" db="EMBL/GenBank/DDBJ databases">
        <title>The genome sequence of Colletotrichum fioriniae PJ7.</title>
        <authorList>
            <person name="Baroncelli R."/>
        </authorList>
    </citation>
    <scope>NUCLEOTIDE SEQUENCE [LARGE SCALE GENOMIC DNA]</scope>
    <source>
        <strain evidence="2 3">IMI 309622</strain>
    </source>
</reference>
<organism evidence="2 3">
    <name type="scientific">Colletotrichum costaricense</name>
    <dbReference type="NCBI Taxonomy" id="1209916"/>
    <lineage>
        <taxon>Eukaryota</taxon>
        <taxon>Fungi</taxon>
        <taxon>Dikarya</taxon>
        <taxon>Ascomycota</taxon>
        <taxon>Pezizomycotina</taxon>
        <taxon>Sordariomycetes</taxon>
        <taxon>Hypocreomycetidae</taxon>
        <taxon>Glomerellales</taxon>
        <taxon>Glomerellaceae</taxon>
        <taxon>Colletotrichum</taxon>
        <taxon>Colletotrichum acutatum species complex</taxon>
    </lineage>
</organism>
<dbReference type="RefSeq" id="XP_060310730.1">
    <property type="nucleotide sequence ID" value="XM_060458928.1"/>
</dbReference>
<evidence type="ECO:0000313" key="2">
    <source>
        <dbReference type="EMBL" id="KAK1520655.1"/>
    </source>
</evidence>
<protein>
    <recommendedName>
        <fullName evidence="1">DUF7025 domain-containing protein</fullName>
    </recommendedName>
</protein>
<sequence>MLYFAKGAIKQQAIETRESSSPSSRAIVSLEALLGFIKYTFPKAEKAKEDIKRTGLASFDYVWTIFEPGQIIYEKRCVTDSWFYEQCLKVKKVEYEYSEFNETFGISLFVEEIVHRQTPNAGSYLVTSRRRIRPFTGLKPLQSEEIGCIPLEMIQEPEQESLRAKLIGLGRRYIHLSSHHPTIWEYEGPVALGGFLRNMTEESSQPQLQDYSWRYLQVRSFALRENVSP</sequence>
<dbReference type="PANTHER" id="PTHR46411:SF2">
    <property type="entry name" value="AAA+ ATPASE DOMAIN-CONTAINING PROTEIN"/>
    <property type="match status" value="1"/>
</dbReference>
<accession>A0AAJ0DYH5</accession>
<dbReference type="Proteomes" id="UP001240678">
    <property type="component" value="Unassembled WGS sequence"/>
</dbReference>
<dbReference type="EMBL" id="MOOE01000011">
    <property type="protein sequence ID" value="KAK1520655.1"/>
    <property type="molecule type" value="Genomic_DNA"/>
</dbReference>
<evidence type="ECO:0000259" key="1">
    <source>
        <dbReference type="Pfam" id="PF22942"/>
    </source>
</evidence>
<proteinExistence type="predicted"/>
<gene>
    <name evidence="2" type="ORF">CCOS01_10774</name>
</gene>
<feature type="domain" description="DUF7025" evidence="1">
    <location>
        <begin position="49"/>
        <end position="143"/>
    </location>
</feature>
<keyword evidence="3" id="KW-1185">Reference proteome</keyword>
<dbReference type="GeneID" id="85342475"/>
<dbReference type="Pfam" id="PF22942">
    <property type="entry name" value="DUF7025"/>
    <property type="match status" value="1"/>
</dbReference>